<evidence type="ECO:0000256" key="1">
    <source>
        <dbReference type="SAM" id="SignalP"/>
    </source>
</evidence>
<dbReference type="KEGG" id="phe:Phep_2108"/>
<protein>
    <submittedName>
        <fullName evidence="2">Uncharacterized protein</fullName>
    </submittedName>
</protein>
<dbReference type="RefSeq" id="WP_015807926.1">
    <property type="nucleotide sequence ID" value="NC_013061.1"/>
</dbReference>
<accession>C6XX19</accession>
<dbReference type="HOGENOM" id="CLU_261285_0_0_10"/>
<dbReference type="InterPro" id="IPR011990">
    <property type="entry name" value="TPR-like_helical_dom_sf"/>
</dbReference>
<organism evidence="2 3">
    <name type="scientific">Pedobacter heparinus (strain ATCC 13125 / DSM 2366 / CIP 104194 / JCM 7457 / NBRC 12017 / NCIMB 9290 / NRRL B-14731 / HIM 762-3)</name>
    <dbReference type="NCBI Taxonomy" id="485917"/>
    <lineage>
        <taxon>Bacteria</taxon>
        <taxon>Pseudomonadati</taxon>
        <taxon>Bacteroidota</taxon>
        <taxon>Sphingobacteriia</taxon>
        <taxon>Sphingobacteriales</taxon>
        <taxon>Sphingobacteriaceae</taxon>
        <taxon>Pedobacter</taxon>
    </lineage>
</organism>
<keyword evidence="3" id="KW-1185">Reference proteome</keyword>
<dbReference type="Gene3D" id="1.25.40.10">
    <property type="entry name" value="Tetratricopeptide repeat domain"/>
    <property type="match status" value="1"/>
</dbReference>
<dbReference type="Proteomes" id="UP000000852">
    <property type="component" value="Chromosome"/>
</dbReference>
<reference evidence="2 3" key="1">
    <citation type="journal article" date="2009" name="Stand. Genomic Sci.">
        <title>Complete genome sequence of Pedobacter heparinus type strain (HIM 762-3).</title>
        <authorList>
            <person name="Han C."/>
            <person name="Spring S."/>
            <person name="Lapidus A."/>
            <person name="Del Rio T.G."/>
            <person name="Tice H."/>
            <person name="Copeland A."/>
            <person name="Cheng J.F."/>
            <person name="Lucas S."/>
            <person name="Chen F."/>
            <person name="Nolan M."/>
            <person name="Bruce D."/>
            <person name="Goodwin L."/>
            <person name="Pitluck S."/>
            <person name="Ivanova N."/>
            <person name="Mavromatis K."/>
            <person name="Mikhailova N."/>
            <person name="Pati A."/>
            <person name="Chen A."/>
            <person name="Palaniappan K."/>
            <person name="Land M."/>
            <person name="Hauser L."/>
            <person name="Chang Y.J."/>
            <person name="Jeffries C.C."/>
            <person name="Saunders E."/>
            <person name="Chertkov O."/>
            <person name="Brettin T."/>
            <person name="Goker M."/>
            <person name="Rohde M."/>
            <person name="Bristow J."/>
            <person name="Eisen J.A."/>
            <person name="Markowitz V."/>
            <person name="Hugenholtz P."/>
            <person name="Kyrpides N.C."/>
            <person name="Klenk H.P."/>
            <person name="Detter J.C."/>
        </authorList>
    </citation>
    <scope>NUCLEOTIDE SEQUENCE [LARGE SCALE GENOMIC DNA]</scope>
    <source>
        <strain evidence="3">ATCC 13125 / DSM 2366 / CIP 104194 / JCM 7457 / NBRC 12017 / NCIMB 9290 / NRRL B-14731 / HIM 762-3</strain>
    </source>
</reference>
<feature type="signal peptide" evidence="1">
    <location>
        <begin position="1"/>
        <end position="21"/>
    </location>
</feature>
<dbReference type="OrthoDB" id="662138at2"/>
<keyword evidence="1" id="KW-0732">Signal</keyword>
<name>C6XX19_PEDHD</name>
<feature type="chain" id="PRO_5002974375" evidence="1">
    <location>
        <begin position="22"/>
        <end position="1303"/>
    </location>
</feature>
<sequence length="1303" mass="143846">MRKIQSIFVLFFTLYFVPCKAQSDQELSRDSEIGWQYISNPINAKAVYKPVKSQYGDAVYSAWQQQASDILINWIQQSYLPRGMVMRTIAKNDERWYVDGNGPLHSYGVNFLGYAATFAHGKIDLRCCEQGQRLVAGFNDFPGVAIKGFTPGGMYFFAEQVQFTSGDDEAQLAKEGIDKKIQPNVYKYRTYLDHYHDNGQQVFKIGVVVPKNGDWPFKPVLVRDAVAYIQQQLAAYPSILQKNLYSVEPVKKALERLAPYYNEVVKLNANYNYNNAINDGNGHYLLNPEAIINGKPISKTFSEYNILVTTTQQTIDQSKKDDPLWLYVNLTPTNVTLQGNPAKFDTRFGTGISHMVYSLLNNFNFDFVAKWLVQPGARKTMVYAPVKTPVRATGNIALAPTAVSATASAKNKDPYTILYEDFEGYPTGAISSKTWHTAGYGFANASLASVSGQNGKWVSIPAKFTFYPDLAIPLRATYTVNYDVYFGPGISNKRVMHYVRLDGYDPKEKYPQPMNMNSAVDKGTDFAIAMSGETTTECKFRKGQYKEMNQDVRITAFKEKDIAHVSVAVNGTSVAISVNGKEVIRNDNARPSDQLYKRIGWYCSEPNMLLGNIYIKSNSAVQNNIPKEPTFAGVIKDKKTTIPDVATFETSDYAFKPLEKIDKMPAINYPAGFKSASPIPAQAEGTNKAVAALPAFKAPARSALLDALPNTAMGNAAFQKIIDDLKTQVAAKLNIDNTKKIDSYLKTKKAITSKAIAAEAIGVWLQGKPTVALYLFCKTLQADYNDMNTANNLASLLNAYGYSEKAIPVLQYVNSKVNGSPEVLANMAAAFYNLGDMNNALSFSDKSIAKDSLNTNANKVAAFVHLTKASQTNNKTEADKAIGCLKQSLKGQYDKEASDLLQKTEGNHQSQSDYTNTNFNEFPMLKRLEFPAMNEDLSKAKSFNQFLEKEKSSLSQTAENIMAAYNKLPKPDMKQWVATINRNAGLAMRITKADHIVNQSMIAYTKMKSDLEQIFTQDKKALTATYNKKISDITKKYSAQLSKLEGGEGKGEEEEEMERLKKARCEEYNKESAKYLSDVAKLTNQFAQKSELVSRNCFRDYANWKPVQQNDSSNRWFLDAQAKYITDIRKILTMYAEIEPCVYSSQSSKENKMPSKPKQWEEDYCANFKGTLGLGPTKIGFNCNSMSITGGEGFVGDLSLNFNENGTFKEATIGAGIGVEAHIGNQNITAVSAGASAMEYITIGAGPNGGLQVTDWGISAGVSAGGNIGAVSGEANIASTNISVNEGVKASGYIANVLGLNKP</sequence>
<proteinExistence type="predicted"/>
<dbReference type="SUPFAM" id="SSF48452">
    <property type="entry name" value="TPR-like"/>
    <property type="match status" value="1"/>
</dbReference>
<dbReference type="EMBL" id="CP001681">
    <property type="protein sequence ID" value="ACU04313.1"/>
    <property type="molecule type" value="Genomic_DNA"/>
</dbReference>
<dbReference type="STRING" id="485917.Phep_2108"/>
<evidence type="ECO:0000313" key="3">
    <source>
        <dbReference type="Proteomes" id="UP000000852"/>
    </source>
</evidence>
<gene>
    <name evidence="2" type="ordered locus">Phep_2108</name>
</gene>
<dbReference type="eggNOG" id="COG0457">
    <property type="taxonomic scope" value="Bacteria"/>
</dbReference>
<evidence type="ECO:0000313" key="2">
    <source>
        <dbReference type="EMBL" id="ACU04313.1"/>
    </source>
</evidence>